<feature type="signal peptide" evidence="1">
    <location>
        <begin position="1"/>
        <end position="22"/>
    </location>
</feature>
<accession>A0AA44XXH8</accession>
<feature type="domain" description="Toxin co-regulated pilus biosynthesis protein Q C-terminal" evidence="2">
    <location>
        <begin position="81"/>
        <end position="157"/>
    </location>
</feature>
<gene>
    <name evidence="3" type="ORF">C6T65_21155</name>
</gene>
<proteinExistence type="predicted"/>
<evidence type="ECO:0000259" key="2">
    <source>
        <dbReference type="Pfam" id="PF10671"/>
    </source>
</evidence>
<evidence type="ECO:0000256" key="1">
    <source>
        <dbReference type="SAM" id="SignalP"/>
    </source>
</evidence>
<organism evidence="3 4">
    <name type="scientific">Burkholderia vietnamiensis</name>
    <dbReference type="NCBI Taxonomy" id="60552"/>
    <lineage>
        <taxon>Bacteria</taxon>
        <taxon>Pseudomonadati</taxon>
        <taxon>Pseudomonadota</taxon>
        <taxon>Betaproteobacteria</taxon>
        <taxon>Burkholderiales</taxon>
        <taxon>Burkholderiaceae</taxon>
        <taxon>Burkholderia</taxon>
        <taxon>Burkholderia cepacia complex</taxon>
    </lineage>
</organism>
<evidence type="ECO:0000313" key="4">
    <source>
        <dbReference type="Proteomes" id="UP000237632"/>
    </source>
</evidence>
<dbReference type="Proteomes" id="UP000237632">
    <property type="component" value="Unassembled WGS sequence"/>
</dbReference>
<dbReference type="EMBL" id="PVHK01000156">
    <property type="protein sequence ID" value="PRH40441.1"/>
    <property type="molecule type" value="Genomic_DNA"/>
</dbReference>
<dbReference type="Gene3D" id="3.55.50.70">
    <property type="match status" value="1"/>
</dbReference>
<dbReference type="AlphaFoldDB" id="A0AA44XXH8"/>
<reference evidence="3 4" key="1">
    <citation type="submission" date="2018-03" db="EMBL/GenBank/DDBJ databases">
        <authorList>
            <person name="Nguyen K."/>
            <person name="Fouts D."/>
            <person name="Sutton G."/>
        </authorList>
    </citation>
    <scope>NUCLEOTIDE SEQUENCE [LARGE SCALE GENOMIC DNA]</scope>
    <source>
        <strain evidence="3 4">AU3578</strain>
    </source>
</reference>
<comment type="caution">
    <text evidence="3">The sequence shown here is derived from an EMBL/GenBank/DDBJ whole genome shotgun (WGS) entry which is preliminary data.</text>
</comment>
<sequence length="162" mass="16739">MNSALRSLAIFFGVLSWSAAVAAVEVGRAGPSSVVHIAPYRGAAVRGAELNAPTDGVSTTTSTAPIEVPTGVATPDKGTEAFALVAGKSIQSQLQSWAVRAGWTVVWDVQQDWIVPNAATFAGDFVSAAQRVVEALASNGADVRADLYTGNRSMVVHQAGNE</sequence>
<keyword evidence="1" id="KW-0732">Signal</keyword>
<name>A0AA44XXH8_BURVI</name>
<protein>
    <recommendedName>
        <fullName evidence="2">Toxin co-regulated pilus biosynthesis protein Q C-terminal domain-containing protein</fullName>
    </recommendedName>
</protein>
<evidence type="ECO:0000313" key="3">
    <source>
        <dbReference type="EMBL" id="PRH40441.1"/>
    </source>
</evidence>
<dbReference type="RefSeq" id="WP_105856863.1">
    <property type="nucleotide sequence ID" value="NZ_PVHK01000156.1"/>
</dbReference>
<feature type="chain" id="PRO_5041241077" description="Toxin co-regulated pilus biosynthesis protein Q C-terminal domain-containing protein" evidence="1">
    <location>
        <begin position="23"/>
        <end position="162"/>
    </location>
</feature>
<dbReference type="Pfam" id="PF10671">
    <property type="entry name" value="TcpQ"/>
    <property type="match status" value="1"/>
</dbReference>
<dbReference type="InterPro" id="IPR018927">
    <property type="entry name" value="Pilus_synth_Q_C"/>
</dbReference>